<reference evidence="1" key="1">
    <citation type="submission" date="2022-08" db="EMBL/GenBank/DDBJ databases">
        <authorList>
            <consortium name="DOE Joint Genome Institute"/>
            <person name="Min B."/>
            <person name="Riley R."/>
            <person name="Sierra-Patev S."/>
            <person name="Naranjo-Ortiz M."/>
            <person name="Looney B."/>
            <person name="Konkel Z."/>
            <person name="Slot J.C."/>
            <person name="Sakamoto Y."/>
            <person name="Steenwyk J.L."/>
            <person name="Rokas A."/>
            <person name="Carro J."/>
            <person name="Camarero S."/>
            <person name="Ferreira P."/>
            <person name="Molpeceres G."/>
            <person name="Ruiz-Duenas F.J."/>
            <person name="Serrano A."/>
            <person name="Henrissat B."/>
            <person name="Drula E."/>
            <person name="Hughes K.W."/>
            <person name="Mata J.L."/>
            <person name="Ishikawa N.K."/>
            <person name="Vargas-Isla R."/>
            <person name="Ushijima S."/>
            <person name="Smith C.A."/>
            <person name="Ahrendt S."/>
            <person name="Andreopoulos W."/>
            <person name="He G."/>
            <person name="Labutti K."/>
            <person name="Lipzen A."/>
            <person name="Ng V."/>
            <person name="Sandor L."/>
            <person name="Barry K."/>
            <person name="Martinez A.T."/>
            <person name="Xiao Y."/>
            <person name="Gibbons J.G."/>
            <person name="Terashima K."/>
            <person name="Hibbett D.S."/>
            <person name="Grigoriev I.V."/>
        </authorList>
    </citation>
    <scope>NUCLEOTIDE SEQUENCE</scope>
    <source>
        <strain evidence="1">TFB9207</strain>
    </source>
</reference>
<dbReference type="EMBL" id="MU806076">
    <property type="protein sequence ID" value="KAJ3840502.1"/>
    <property type="molecule type" value="Genomic_DNA"/>
</dbReference>
<sequence>MYLVVLIAKESPLPHRLKRSPRSKSIFPDCFHCNSSETLLLITMNSVMALGFRQTPDTHEECFPRLSLSSRGLTANGTQTNITSVRSGIVWHLSRLRQNVANQNPTSLLFVRRTIPRPRTEAGPGSQACHSALPTTAKHSTEFLASHPDTDGSARVGRVGHGINHSEVRRDVYKYASLSSGGGHRDMTWLALAIKPSPNPSDFLCVPREEPRDCFERTLEEIRAMTVYGLSESEYADCNIVVEPPTDDEVTYREVY</sequence>
<organism evidence="1 2">
    <name type="scientific">Lentinula raphanica</name>
    <dbReference type="NCBI Taxonomy" id="153919"/>
    <lineage>
        <taxon>Eukaryota</taxon>
        <taxon>Fungi</taxon>
        <taxon>Dikarya</taxon>
        <taxon>Basidiomycota</taxon>
        <taxon>Agaricomycotina</taxon>
        <taxon>Agaricomycetes</taxon>
        <taxon>Agaricomycetidae</taxon>
        <taxon>Agaricales</taxon>
        <taxon>Marasmiineae</taxon>
        <taxon>Omphalotaceae</taxon>
        <taxon>Lentinula</taxon>
    </lineage>
</organism>
<gene>
    <name evidence="1" type="ORF">F5878DRAFT_67740</name>
</gene>
<dbReference type="AlphaFoldDB" id="A0AA38PCQ2"/>
<accession>A0AA38PCQ2</accession>
<keyword evidence="2" id="KW-1185">Reference proteome</keyword>
<protein>
    <submittedName>
        <fullName evidence="1">Uncharacterized protein</fullName>
    </submittedName>
</protein>
<comment type="caution">
    <text evidence="1">The sequence shown here is derived from an EMBL/GenBank/DDBJ whole genome shotgun (WGS) entry which is preliminary data.</text>
</comment>
<dbReference type="Proteomes" id="UP001163846">
    <property type="component" value="Unassembled WGS sequence"/>
</dbReference>
<proteinExistence type="predicted"/>
<name>A0AA38PCQ2_9AGAR</name>
<evidence type="ECO:0000313" key="1">
    <source>
        <dbReference type="EMBL" id="KAJ3840502.1"/>
    </source>
</evidence>
<evidence type="ECO:0000313" key="2">
    <source>
        <dbReference type="Proteomes" id="UP001163846"/>
    </source>
</evidence>